<organism evidence="4 5">
    <name type="scientific">Monosiga brevicollis</name>
    <name type="common">Choanoflagellate</name>
    <dbReference type="NCBI Taxonomy" id="81824"/>
    <lineage>
        <taxon>Eukaryota</taxon>
        <taxon>Choanoflagellata</taxon>
        <taxon>Craspedida</taxon>
        <taxon>Salpingoecidae</taxon>
        <taxon>Monosiga</taxon>
    </lineage>
</organism>
<feature type="region of interest" description="Disordered" evidence="2">
    <location>
        <begin position="16"/>
        <end position="74"/>
    </location>
</feature>
<dbReference type="InParanoid" id="A9V0C0"/>
<gene>
    <name evidence="4" type="ORF">MONBRDRAFT_32561</name>
</gene>
<sequence length="1357" mass="146345">MEPLRVLMDTDNLALGRDSGIKDRQNAALKESVKSPGRSRGLSLLDSNSHTPADQKKKSKSRRKSVGRRVSFAPTEQLNSVKEYVADASEWSLPASHGADGADDASSSGSFGSNKLSIKSALNSNSAGFGSTATRGAMSMTSSFSAARDAWKPMSLQASMNEPSMGTVLDFAMPASAAQMPSMAAAFPSMLQDEDQVEPTMPSAEGNEDLPMPRANAGGKRKSLAFNEDMDLTENLAALRGQLPPQPTANMDEEADAELPPPAACTMAQPSVDRRQQRKSLAFDTEMDMTENISHWLPTSTTGHEASTDQSSMDCTLPAPRAEAMDMSRGQAEFMHSVDAPADDVGLPGPANFQSKREARKSMACEDMMDETENLSQYKMAPATEPAPTATFQAKREARKSMACEDMMDETENLSQYKMAPAAEPDPPTASFQSKREARKSMACEDMMDETENLSQYKMAPAAEPAPAADPASFQAKREARKSMACEDMMDETENLSQYKMAPAAESETTADPITFQAKREARKSMACEDMMDETENLDSLQRSPPLAASPAARSSEEGANEADTGNDQVALEQNQHESVLVSVPGSHSKTARSNGRKSMACFDDMDVTVEMSRIEGPSAPEEAEISSVPEAKRAKVDNTNDASLEMDEYGATLLRAPTFGASFAPSTSDQLEPNALNTTQSLDQSTADARDSTFEVNDPETPIDDNLDQTFDLVAPTATTAATTPAVARTQAGGLLSLNDSEDYSVDESVGLSSESFVIESAPSEAAADTHAETLCAPSTTSLETMDIDVAGQESEKMLEVDAEHNVTLHNEAGEEQTEVPAEDIAEPENTHGLSDDTPDLSEEAAEDADSSALLRQEIKDMADSNMRRINEACKDSMPTLEGDALASNALTDEQASLVRECGEIFTSFMQKLEVRFAGRISSTRRLTQAAPAASYERNPTAIARLIHDTAVELGCYNWAVDYLQTTTDGIERALPAEMARIITSAQAKLFDTVDALEGAELERYQARALKLKTASHATAKHSWLVWRQKFETRISQGLQDEVRELEQNATSVDARLQELRELRDTLAARRGELTRGRSSLQTALRTPEQIAAMQDQAERVASLRARLSQLREQVATRRAALAEQEEKVAQLDEDVQAKSAEAAAQRARLESLCKEGSAEELARVEGLRSQLETMSGWAIVELSEEHRLEVLHTTSGTRMTVQLQAGTESDRLVVASVKLTPANAFWAGLLSSANVATVHGRACAAALVHVAAILDSLLLLQDDLSVITSLGQARLTTQGSLISVTFSLASHALQARGEATASVDIANQFASAVHVKLFDGSAELAAELQGKLEAMPFASGYFLQIRDTLRAGGML</sequence>
<accession>A9V0C0</accession>
<proteinExistence type="predicted"/>
<name>A9V0C0_MONBE</name>
<protein>
    <recommendedName>
        <fullName evidence="3">Spc7 kinetochore protein domain-containing protein</fullName>
    </recommendedName>
</protein>
<dbReference type="Gene3D" id="1.10.287.1490">
    <property type="match status" value="1"/>
</dbReference>
<dbReference type="Proteomes" id="UP000001357">
    <property type="component" value="Unassembled WGS sequence"/>
</dbReference>
<evidence type="ECO:0000313" key="5">
    <source>
        <dbReference type="Proteomes" id="UP000001357"/>
    </source>
</evidence>
<reference evidence="4 5" key="1">
    <citation type="journal article" date="2008" name="Nature">
        <title>The genome of the choanoflagellate Monosiga brevicollis and the origin of metazoans.</title>
        <authorList>
            <consortium name="JGI Sequencing"/>
            <person name="King N."/>
            <person name="Westbrook M.J."/>
            <person name="Young S.L."/>
            <person name="Kuo A."/>
            <person name="Abedin M."/>
            <person name="Chapman J."/>
            <person name="Fairclough S."/>
            <person name="Hellsten U."/>
            <person name="Isogai Y."/>
            <person name="Letunic I."/>
            <person name="Marr M."/>
            <person name="Pincus D."/>
            <person name="Putnam N."/>
            <person name="Rokas A."/>
            <person name="Wright K.J."/>
            <person name="Zuzow R."/>
            <person name="Dirks W."/>
            <person name="Good M."/>
            <person name="Goodstein D."/>
            <person name="Lemons D."/>
            <person name="Li W."/>
            <person name="Lyons J.B."/>
            <person name="Morris A."/>
            <person name="Nichols S."/>
            <person name="Richter D.J."/>
            <person name="Salamov A."/>
            <person name="Bork P."/>
            <person name="Lim W.A."/>
            <person name="Manning G."/>
            <person name="Miller W.T."/>
            <person name="McGinnis W."/>
            <person name="Shapiro H."/>
            <person name="Tjian R."/>
            <person name="Grigoriev I.V."/>
            <person name="Rokhsar D."/>
        </authorList>
    </citation>
    <scope>NUCLEOTIDE SEQUENCE [LARGE SCALE GENOMIC DNA]</scope>
    <source>
        <strain evidence="5">MX1 / ATCC 50154</strain>
    </source>
</reference>
<feature type="coiled-coil region" evidence="1">
    <location>
        <begin position="1095"/>
        <end position="1143"/>
    </location>
</feature>
<feature type="region of interest" description="Disordered" evidence="2">
    <location>
        <begin position="196"/>
        <end position="219"/>
    </location>
</feature>
<evidence type="ECO:0000256" key="2">
    <source>
        <dbReference type="SAM" id="MobiDB-lite"/>
    </source>
</evidence>
<feature type="compositionally biased region" description="Low complexity" evidence="2">
    <location>
        <begin position="540"/>
        <end position="554"/>
    </location>
</feature>
<feature type="region of interest" description="Disordered" evidence="2">
    <location>
        <begin position="812"/>
        <end position="855"/>
    </location>
</feature>
<feature type="compositionally biased region" description="Basic and acidic residues" evidence="2">
    <location>
        <begin position="518"/>
        <end position="527"/>
    </location>
</feature>
<feature type="compositionally biased region" description="Basic and acidic residues" evidence="2">
    <location>
        <begin position="434"/>
        <end position="443"/>
    </location>
</feature>
<feature type="domain" description="Spc7 kinetochore protein" evidence="3">
    <location>
        <begin position="909"/>
        <end position="1085"/>
    </location>
</feature>
<feature type="region of interest" description="Disordered" evidence="2">
    <location>
        <begin position="580"/>
        <end position="600"/>
    </location>
</feature>
<keyword evidence="1" id="KW-0175">Coiled coil</keyword>
<dbReference type="Pfam" id="PF08317">
    <property type="entry name" value="Spc7"/>
    <property type="match status" value="1"/>
</dbReference>
<feature type="region of interest" description="Disordered" evidence="2">
    <location>
        <begin position="503"/>
        <end position="566"/>
    </location>
</feature>
<feature type="region of interest" description="Disordered" evidence="2">
    <location>
        <begin position="681"/>
        <end position="706"/>
    </location>
</feature>
<keyword evidence="5" id="KW-1185">Reference proteome</keyword>
<feature type="coiled-coil region" evidence="1">
    <location>
        <begin position="1037"/>
        <end position="1064"/>
    </location>
</feature>
<dbReference type="OMA" id="KSMACED"/>
<feature type="compositionally biased region" description="Basic residues" evidence="2">
    <location>
        <begin position="57"/>
        <end position="67"/>
    </location>
</feature>
<feature type="compositionally biased region" description="Acidic residues" evidence="2">
    <location>
        <begin position="838"/>
        <end position="851"/>
    </location>
</feature>
<feature type="compositionally biased region" description="Acidic residues" evidence="2">
    <location>
        <begin position="815"/>
        <end position="828"/>
    </location>
</feature>
<evidence type="ECO:0000256" key="1">
    <source>
        <dbReference type="SAM" id="Coils"/>
    </source>
</evidence>
<evidence type="ECO:0000313" key="4">
    <source>
        <dbReference type="EMBL" id="EDQ88983.1"/>
    </source>
</evidence>
<dbReference type="GeneID" id="5891416"/>
<dbReference type="RefSeq" id="XP_001746088.1">
    <property type="nucleotide sequence ID" value="XM_001746036.1"/>
</dbReference>
<dbReference type="InterPro" id="IPR013253">
    <property type="entry name" value="Spc7_domain"/>
</dbReference>
<feature type="region of interest" description="Disordered" evidence="2">
    <location>
        <begin position="420"/>
        <end position="443"/>
    </location>
</feature>
<dbReference type="KEGG" id="mbr:MONBRDRAFT_32561"/>
<dbReference type="EMBL" id="CH991552">
    <property type="protein sequence ID" value="EDQ88983.1"/>
    <property type="molecule type" value="Genomic_DNA"/>
</dbReference>
<evidence type="ECO:0000259" key="3">
    <source>
        <dbReference type="Pfam" id="PF08317"/>
    </source>
</evidence>